<dbReference type="Gene3D" id="3.90.550.10">
    <property type="entry name" value="Spore Coat Polysaccharide Biosynthesis Protein SpsA, Chain A"/>
    <property type="match status" value="1"/>
</dbReference>
<dbReference type="AlphaFoldDB" id="A0A2U2N2P7"/>
<dbReference type="PANTHER" id="PTHR43179:SF7">
    <property type="entry name" value="RHAMNOSYLTRANSFERASE WBBL"/>
    <property type="match status" value="1"/>
</dbReference>
<evidence type="ECO:0000313" key="4">
    <source>
        <dbReference type="Proteomes" id="UP000245474"/>
    </source>
</evidence>
<reference evidence="3 4" key="1">
    <citation type="submission" date="2018-05" db="EMBL/GenBank/DDBJ databases">
        <title>Spiribacter halobius sp. nov., a moderately halophilic bacterium isolated from marine solar saltern.</title>
        <authorList>
            <person name="Zheng W.-S."/>
            <person name="Lu D.-C."/>
            <person name="Du Z.-J."/>
        </authorList>
    </citation>
    <scope>NUCLEOTIDE SEQUENCE [LARGE SCALE GENOMIC DNA]</scope>
    <source>
        <strain evidence="3 4">E85</strain>
    </source>
</reference>
<dbReference type="Proteomes" id="UP000245474">
    <property type="component" value="Unassembled WGS sequence"/>
</dbReference>
<dbReference type="EMBL" id="QFFI01000012">
    <property type="protein sequence ID" value="PWG63259.1"/>
    <property type="molecule type" value="Genomic_DNA"/>
</dbReference>
<feature type="domain" description="Glycosyl transferase family 1" evidence="1">
    <location>
        <begin position="150"/>
        <end position="305"/>
    </location>
</feature>
<evidence type="ECO:0000259" key="1">
    <source>
        <dbReference type="Pfam" id="PF00534"/>
    </source>
</evidence>
<keyword evidence="4" id="KW-1185">Reference proteome</keyword>
<comment type="caution">
    <text evidence="3">The sequence shown here is derived from an EMBL/GenBank/DDBJ whole genome shotgun (WGS) entry which is preliminary data.</text>
</comment>
<dbReference type="InterPro" id="IPR029044">
    <property type="entry name" value="Nucleotide-diphossugar_trans"/>
</dbReference>
<gene>
    <name evidence="3" type="ORF">DEM34_09290</name>
</gene>
<dbReference type="PANTHER" id="PTHR43179">
    <property type="entry name" value="RHAMNOSYLTRANSFERASE WBBL"/>
    <property type="match status" value="1"/>
</dbReference>
<evidence type="ECO:0008006" key="5">
    <source>
        <dbReference type="Google" id="ProtNLM"/>
    </source>
</evidence>
<proteinExistence type="predicted"/>
<sequence>MSQSETPSGDDSAERALVYSGQLLSMGRDARCAVALTRALERILPTDLATGGPVSPQVAEWAGDLRILPYEPGMERGYGLLCNVDPLSYAEPLARRNLAWVAAPHVNNVPAPGFEILGMSDHVVAAVERLWERVATRLYPGVDAPATVLTKERIILSVGRFTAPGPLLDHGHLQAVRQFRELCESGIEDWQLVLVGGLVPGNGPYLDRIQQAAAGLNVRIVPNADQATLDAYRALAAIYWDLEGLNQPGYPGAEGAFPLALIEAAATGAVPLAVGHGAAPEFVSHGYNGFLVESGAQCVELTAKMIRAPSAWSMLSQRALETSRGWTDPRAWQERVDAVLRHRPAPRPPRHRWLDHAPDQDQVCAVIAAYNRAQQTRDCLAALRELNPQVRIILVDNGSDEDQGAGGELAEASGGLLLRRERNDGLGAALAAAVPHCDRAFVAVLHNDVVPVASGDWLDVLLAEMTDPEVGVAGAKLKRPDGTTVQFAGWGFTPQGDGAFFHLGEGCADEPRFNQRRLGLGVSSACMLCRRELFDPDPGYRIVYNDLDLCFKAAAAGLRAVYQPASVLVHLEAVTRALLPDPGRLAAADRERFFHRHAEAIARLRNGGASATASPAP</sequence>
<dbReference type="Gene3D" id="3.40.50.2000">
    <property type="entry name" value="Glycogen Phosphorylase B"/>
    <property type="match status" value="1"/>
</dbReference>
<dbReference type="InterPro" id="IPR001173">
    <property type="entry name" value="Glyco_trans_2-like"/>
</dbReference>
<dbReference type="SUPFAM" id="SSF53448">
    <property type="entry name" value="Nucleotide-diphospho-sugar transferases"/>
    <property type="match status" value="1"/>
</dbReference>
<accession>A0A2U2N2P7</accession>
<feature type="domain" description="Glycosyltransferase 2-like" evidence="2">
    <location>
        <begin position="365"/>
        <end position="534"/>
    </location>
</feature>
<evidence type="ECO:0000259" key="2">
    <source>
        <dbReference type="Pfam" id="PF00535"/>
    </source>
</evidence>
<dbReference type="SUPFAM" id="SSF53756">
    <property type="entry name" value="UDP-Glycosyltransferase/glycogen phosphorylase"/>
    <property type="match status" value="1"/>
</dbReference>
<dbReference type="Pfam" id="PF00535">
    <property type="entry name" value="Glycos_transf_2"/>
    <property type="match status" value="1"/>
</dbReference>
<dbReference type="Pfam" id="PF00534">
    <property type="entry name" value="Glycos_transf_1"/>
    <property type="match status" value="1"/>
</dbReference>
<dbReference type="InterPro" id="IPR001296">
    <property type="entry name" value="Glyco_trans_1"/>
</dbReference>
<name>A0A2U2N2P7_9GAMM</name>
<dbReference type="RefSeq" id="WP_109678528.1">
    <property type="nucleotide sequence ID" value="NZ_CP086615.1"/>
</dbReference>
<dbReference type="GO" id="GO:0016757">
    <property type="term" value="F:glycosyltransferase activity"/>
    <property type="evidence" value="ECO:0007669"/>
    <property type="project" value="InterPro"/>
</dbReference>
<protein>
    <recommendedName>
        <fullName evidence="5">Glycosyl transferase</fullName>
    </recommendedName>
</protein>
<evidence type="ECO:0000313" key="3">
    <source>
        <dbReference type="EMBL" id="PWG63259.1"/>
    </source>
</evidence>
<organism evidence="3 4">
    <name type="scientific">Sediminicurvatus halobius</name>
    <dbReference type="NCBI Taxonomy" id="2182432"/>
    <lineage>
        <taxon>Bacteria</taxon>
        <taxon>Pseudomonadati</taxon>
        <taxon>Pseudomonadota</taxon>
        <taxon>Gammaproteobacteria</taxon>
        <taxon>Chromatiales</taxon>
        <taxon>Ectothiorhodospiraceae</taxon>
        <taxon>Sediminicurvatus</taxon>
    </lineage>
</organism>
<dbReference type="OrthoDB" id="9801954at2"/>